<accession>A0A5J6WJG4</accession>
<dbReference type="InterPro" id="IPR001279">
    <property type="entry name" value="Metallo-B-lactamas"/>
</dbReference>
<protein>
    <submittedName>
        <fullName evidence="3">MBL fold metallo-hydrolase</fullName>
    </submittedName>
</protein>
<evidence type="ECO:0000313" key="4">
    <source>
        <dbReference type="Proteomes" id="UP000327424"/>
    </source>
</evidence>
<comment type="similarity">
    <text evidence="1">Belongs to the metallo-beta-lactamase superfamily. Class-B beta-lactamase family.</text>
</comment>
<dbReference type="GO" id="GO:0017001">
    <property type="term" value="P:antibiotic catabolic process"/>
    <property type="evidence" value="ECO:0007669"/>
    <property type="project" value="UniProtKB-ARBA"/>
</dbReference>
<name>A0A5J6WJG4_MORMI</name>
<proteinExistence type="inferred from homology"/>
<dbReference type="RefSeq" id="WP_019442653.1">
    <property type="nucleotide sequence ID" value="NZ_ALOE01000034.1"/>
</dbReference>
<dbReference type="Proteomes" id="UP000327424">
    <property type="component" value="Chromosome"/>
</dbReference>
<dbReference type="OrthoDB" id="9802991at2"/>
<sequence length="252" mass="29311">MQIHHIEGYIQTILLVEYPDKLLLLDGGCRCDVPVIKSFITDTLQRDINDLKLVLISHMHPDHAGGAHLLRKQLGCRIASVGFKKQWYQGLKGRFAHSIDIMLALYVARRKGKKWQNIYYHPHLKPDIILHDQTPVPEFDEWMVHFTPGHTDRDLSFLHQPTQQMYIGDMILKLRNKFTSPFPIYQPDAYKQSLNKLLQLNITQILMAHDGYTKISAEDIQLLIDKSTNHPLTVVNVIKNKLMKKISYKNRQ</sequence>
<dbReference type="GO" id="GO:0016787">
    <property type="term" value="F:hydrolase activity"/>
    <property type="evidence" value="ECO:0007669"/>
    <property type="project" value="UniProtKB-KW"/>
</dbReference>
<dbReference type="InterPro" id="IPR036866">
    <property type="entry name" value="RibonucZ/Hydroxyglut_hydro"/>
</dbReference>
<reference evidence="3 4" key="1">
    <citation type="submission" date="2019-09" db="EMBL/GenBank/DDBJ databases">
        <title>Hybrid Assembly of the complete Genome of the Deep-Sea Bacterium Moritella marina from long Nanopore and Illumina reads.</title>
        <authorList>
            <person name="Magin S."/>
            <person name="Georgoulis A."/>
            <person name="Papadimitriou K."/>
            <person name="Iliakis G."/>
            <person name="Vorgias C.E."/>
        </authorList>
    </citation>
    <scope>NUCLEOTIDE SEQUENCE [LARGE SCALE GENOMIC DNA]</scope>
    <source>
        <strain evidence="3 4">MP-1</strain>
    </source>
</reference>
<dbReference type="PANTHER" id="PTHR42951:SF4">
    <property type="entry name" value="ACYL-COENZYME A THIOESTERASE MBLAC2"/>
    <property type="match status" value="1"/>
</dbReference>
<dbReference type="Gene3D" id="3.60.15.10">
    <property type="entry name" value="Ribonuclease Z/Hydroxyacylglutathione hydrolase-like"/>
    <property type="match status" value="1"/>
</dbReference>
<dbReference type="SMART" id="SM00849">
    <property type="entry name" value="Lactamase_B"/>
    <property type="match status" value="1"/>
</dbReference>
<dbReference type="AlphaFoldDB" id="A0A5J6WJG4"/>
<feature type="domain" description="Metallo-beta-lactamase" evidence="2">
    <location>
        <begin position="10"/>
        <end position="209"/>
    </location>
</feature>
<dbReference type="PANTHER" id="PTHR42951">
    <property type="entry name" value="METALLO-BETA-LACTAMASE DOMAIN-CONTAINING"/>
    <property type="match status" value="1"/>
</dbReference>
<dbReference type="KEGG" id="mmaa:FR932_11005"/>
<dbReference type="InterPro" id="IPR050855">
    <property type="entry name" value="NDM-1-like"/>
</dbReference>
<gene>
    <name evidence="3" type="ORF">FR932_11005</name>
</gene>
<organism evidence="3 4">
    <name type="scientific">Moritella marina ATCC 15381</name>
    <dbReference type="NCBI Taxonomy" id="1202962"/>
    <lineage>
        <taxon>Bacteria</taxon>
        <taxon>Pseudomonadati</taxon>
        <taxon>Pseudomonadota</taxon>
        <taxon>Gammaproteobacteria</taxon>
        <taxon>Alteromonadales</taxon>
        <taxon>Moritellaceae</taxon>
        <taxon>Moritella</taxon>
    </lineage>
</organism>
<evidence type="ECO:0000259" key="2">
    <source>
        <dbReference type="SMART" id="SM00849"/>
    </source>
</evidence>
<keyword evidence="4" id="KW-1185">Reference proteome</keyword>
<dbReference type="EMBL" id="CP044399">
    <property type="protein sequence ID" value="QFI38339.1"/>
    <property type="molecule type" value="Genomic_DNA"/>
</dbReference>
<dbReference type="Pfam" id="PF00753">
    <property type="entry name" value="Lactamase_B"/>
    <property type="match status" value="1"/>
</dbReference>
<evidence type="ECO:0000313" key="3">
    <source>
        <dbReference type="EMBL" id="QFI38339.1"/>
    </source>
</evidence>
<dbReference type="SUPFAM" id="SSF56281">
    <property type="entry name" value="Metallo-hydrolase/oxidoreductase"/>
    <property type="match status" value="1"/>
</dbReference>
<evidence type="ECO:0000256" key="1">
    <source>
        <dbReference type="ARBA" id="ARBA00005250"/>
    </source>
</evidence>
<keyword evidence="3" id="KW-0378">Hydrolase</keyword>